<protein>
    <submittedName>
        <fullName evidence="1">Uncharacterized protein</fullName>
    </submittedName>
</protein>
<evidence type="ECO:0000313" key="1">
    <source>
        <dbReference type="EMBL" id="EKN05982.1"/>
    </source>
</evidence>
<dbReference type="EMBL" id="AGZQ01000034">
    <property type="protein sequence ID" value="EKN05982.1"/>
    <property type="molecule type" value="Genomic_DNA"/>
</dbReference>
<proteinExistence type="predicted"/>
<organism evidence="1 2">
    <name type="scientific">Parabacteroides merdae CL03T12C32</name>
    <dbReference type="NCBI Taxonomy" id="999420"/>
    <lineage>
        <taxon>Bacteria</taxon>
        <taxon>Pseudomonadati</taxon>
        <taxon>Bacteroidota</taxon>
        <taxon>Bacteroidia</taxon>
        <taxon>Bacteroidales</taxon>
        <taxon>Tannerellaceae</taxon>
        <taxon>Parabacteroides</taxon>
    </lineage>
</organism>
<dbReference type="HOGENOM" id="CLU_2555217_0_0_10"/>
<evidence type="ECO:0000313" key="2">
    <source>
        <dbReference type="Proteomes" id="UP000006271"/>
    </source>
</evidence>
<dbReference type="Proteomes" id="UP000006271">
    <property type="component" value="Unassembled WGS sequence"/>
</dbReference>
<comment type="caution">
    <text evidence="1">The sequence shown here is derived from an EMBL/GenBank/DDBJ whole genome shotgun (WGS) entry which is preliminary data.</text>
</comment>
<name>K5XYZ4_9BACT</name>
<sequence length="82" mass="9269">MQTPIREIMATTSKDTSIRIKESTRFRLDMLKGNKSHDAFVAEMLLYFETTGITPQSNVMPPNIAAKEQASRVIEVVRGIEK</sequence>
<dbReference type="AlphaFoldDB" id="K5XYZ4"/>
<reference evidence="1 2" key="1">
    <citation type="submission" date="2012-02" db="EMBL/GenBank/DDBJ databases">
        <title>The Genome Sequence of Parabacteroides merdae CL03T12C32.</title>
        <authorList>
            <consortium name="The Broad Institute Genome Sequencing Platform"/>
            <person name="Earl A."/>
            <person name="Ward D."/>
            <person name="Feldgarden M."/>
            <person name="Gevers D."/>
            <person name="Zitomersky N.L."/>
            <person name="Coyne M.J."/>
            <person name="Comstock L.E."/>
            <person name="Young S.K."/>
            <person name="Zeng Q."/>
            <person name="Gargeya S."/>
            <person name="Fitzgerald M."/>
            <person name="Haas B."/>
            <person name="Abouelleil A."/>
            <person name="Alvarado L."/>
            <person name="Arachchi H.M."/>
            <person name="Berlin A."/>
            <person name="Chapman S.B."/>
            <person name="Gearin G."/>
            <person name="Goldberg J."/>
            <person name="Griggs A."/>
            <person name="Gujja S."/>
            <person name="Hansen M."/>
            <person name="Heiman D."/>
            <person name="Howarth C."/>
            <person name="Larimer J."/>
            <person name="Lui A."/>
            <person name="MacDonald P.J.P."/>
            <person name="McCowen C."/>
            <person name="Montmayeur A."/>
            <person name="Murphy C."/>
            <person name="Neiman D."/>
            <person name="Pearson M."/>
            <person name="Priest M."/>
            <person name="Roberts A."/>
            <person name="Saif S."/>
            <person name="Shea T."/>
            <person name="Sisk P."/>
            <person name="Stolte C."/>
            <person name="Sykes S."/>
            <person name="Wortman J."/>
            <person name="Nusbaum C."/>
            <person name="Birren B."/>
        </authorList>
    </citation>
    <scope>NUCLEOTIDE SEQUENCE [LARGE SCALE GENOMIC DNA]</scope>
    <source>
        <strain evidence="1 2">CL03T12C32</strain>
    </source>
</reference>
<dbReference type="InterPro" id="IPR048012">
    <property type="entry name" value="BfmA-like_N"/>
</dbReference>
<gene>
    <name evidence="1" type="ORF">HMPREF1060_04122</name>
</gene>
<dbReference type="PATRIC" id="fig|999420.3.peg.4243"/>
<accession>K5XYZ4</accession>
<dbReference type="NCBIfam" id="NF041200">
    <property type="entry name" value="mob_BfmA_Nterm"/>
    <property type="match status" value="1"/>
</dbReference>